<evidence type="ECO:0000259" key="3">
    <source>
        <dbReference type="Pfam" id="PF07969"/>
    </source>
</evidence>
<dbReference type="InterPro" id="IPR012696">
    <property type="entry name" value="PhnM"/>
</dbReference>
<dbReference type="NCBIfam" id="NF011987">
    <property type="entry name" value="PRK15446.2-3"/>
    <property type="match status" value="1"/>
</dbReference>
<dbReference type="PANTHER" id="PTHR11113">
    <property type="entry name" value="N-ACETYLGLUCOSAMINE-6-PHOSPHATE DEACETYLASE"/>
    <property type="match status" value="1"/>
</dbReference>
<accession>X7FDF2</accession>
<evidence type="ECO:0000256" key="2">
    <source>
        <dbReference type="ARBA" id="ARBA00022801"/>
    </source>
</evidence>
<protein>
    <submittedName>
        <fullName evidence="4">Phosphonate metabolism protein PhnM</fullName>
    </submittedName>
</protein>
<evidence type="ECO:0000256" key="1">
    <source>
        <dbReference type="ARBA" id="ARBA00010716"/>
    </source>
</evidence>
<dbReference type="EMBL" id="JAME01000005">
    <property type="protein sequence ID" value="ETX30101.1"/>
    <property type="molecule type" value="Genomic_DNA"/>
</dbReference>
<keyword evidence="5" id="KW-1185">Reference proteome</keyword>
<dbReference type="Proteomes" id="UP000023430">
    <property type="component" value="Unassembled WGS sequence"/>
</dbReference>
<dbReference type="GO" id="GO:0006046">
    <property type="term" value="P:N-acetylglucosamine catabolic process"/>
    <property type="evidence" value="ECO:0007669"/>
    <property type="project" value="TreeGrafter"/>
</dbReference>
<dbReference type="AlphaFoldDB" id="X7FDF2"/>
<dbReference type="GO" id="GO:0019700">
    <property type="term" value="P:organic phosphonate catabolic process"/>
    <property type="evidence" value="ECO:0007669"/>
    <property type="project" value="InterPro"/>
</dbReference>
<dbReference type="OrthoDB" id="9785413at2"/>
<dbReference type="GO" id="GO:0008448">
    <property type="term" value="F:N-acetylglucosamine-6-phosphate deacetylase activity"/>
    <property type="evidence" value="ECO:0007669"/>
    <property type="project" value="TreeGrafter"/>
</dbReference>
<dbReference type="InterPro" id="IPR011059">
    <property type="entry name" value="Metal-dep_hydrolase_composite"/>
</dbReference>
<comment type="similarity">
    <text evidence="1">Belongs to the metallo-dependent hydrolases superfamily. NagA family.</text>
</comment>
<dbReference type="PANTHER" id="PTHR11113:SF14">
    <property type="entry name" value="N-ACETYLGLUCOSAMINE-6-PHOSPHATE DEACETYLASE"/>
    <property type="match status" value="1"/>
</dbReference>
<evidence type="ECO:0000313" key="5">
    <source>
        <dbReference type="Proteomes" id="UP000023430"/>
    </source>
</evidence>
<dbReference type="RefSeq" id="WP_043767168.1">
    <property type="nucleotide sequence ID" value="NZ_JAME01000005.1"/>
</dbReference>
<feature type="domain" description="Amidohydrolase 3" evidence="3">
    <location>
        <begin position="81"/>
        <end position="355"/>
    </location>
</feature>
<proteinExistence type="inferred from homology"/>
<dbReference type="STRING" id="1449351.RISW2_18080"/>
<dbReference type="PIRSF" id="PIRSF038971">
    <property type="entry name" value="PhnM"/>
    <property type="match status" value="1"/>
</dbReference>
<reference evidence="4 5" key="1">
    <citation type="submission" date="2014-01" db="EMBL/GenBank/DDBJ databases">
        <title>Roseivivax isoporae LMG 25204 Genome Sequencing.</title>
        <authorList>
            <person name="Lai Q."/>
            <person name="Li G."/>
            <person name="Shao Z."/>
        </authorList>
    </citation>
    <scope>NUCLEOTIDE SEQUENCE [LARGE SCALE GENOMIC DNA]</scope>
    <source>
        <strain evidence="4 5">LMG 25204</strain>
    </source>
</reference>
<dbReference type="InterPro" id="IPR032466">
    <property type="entry name" value="Metal_Hydrolase"/>
</dbReference>
<dbReference type="InterPro" id="IPR013108">
    <property type="entry name" value="Amidohydro_3"/>
</dbReference>
<dbReference type="Gene3D" id="2.30.40.10">
    <property type="entry name" value="Urease, subunit C, domain 1"/>
    <property type="match status" value="1"/>
</dbReference>
<sequence>MRPSLTLTGARVLGPDGWTDMPVHLAGGRIADAPAGRSVDLDGFRVLPGIVDLHGDGFERHVAPRRGILDDVRPGLLNTDAELAANGITTAVLAQFWSWEGGLRGPDFAERVIAGIAELQPRVATDLRVQLRIETHLLDEHARAEALVARHGIGYVVWNDHLDHARLAAGRAPRQYTGQALKSGRSPESHLAFMRGLHARDAEVPGAVAALSERLVSAGVRLGSHDDRDTDTRAAWRARGAAIAEFPETRVAAEAARAAGDAVVMGAPNVVRGNSHKGNVSARDLVAAGLCDALASDYHYPALLWAVRRLVADGVLDWQAAWRLVSEGPARVLGLADRGRIAPGLRADLVVLDSDDRIGATIAGGVVSHMQGAVAARFLA</sequence>
<dbReference type="Pfam" id="PF07969">
    <property type="entry name" value="Amidohydro_3"/>
    <property type="match status" value="1"/>
</dbReference>
<name>X7FDF2_9RHOB</name>
<dbReference type="SUPFAM" id="SSF51556">
    <property type="entry name" value="Metallo-dependent hydrolases"/>
    <property type="match status" value="2"/>
</dbReference>
<organism evidence="4 5">
    <name type="scientific">Roseivivax isoporae LMG 25204</name>
    <dbReference type="NCBI Taxonomy" id="1449351"/>
    <lineage>
        <taxon>Bacteria</taxon>
        <taxon>Pseudomonadati</taxon>
        <taxon>Pseudomonadota</taxon>
        <taxon>Alphaproteobacteria</taxon>
        <taxon>Rhodobacterales</taxon>
        <taxon>Roseobacteraceae</taxon>
        <taxon>Roseivivax</taxon>
    </lineage>
</organism>
<comment type="caution">
    <text evidence="4">The sequence shown here is derived from an EMBL/GenBank/DDBJ whole genome shotgun (WGS) entry which is preliminary data.</text>
</comment>
<keyword evidence="2" id="KW-0378">Hydrolase</keyword>
<dbReference type="Gene3D" id="3.20.20.140">
    <property type="entry name" value="Metal-dependent hydrolases"/>
    <property type="match status" value="1"/>
</dbReference>
<gene>
    <name evidence="4" type="ORF">RISW2_18080</name>
</gene>
<evidence type="ECO:0000313" key="4">
    <source>
        <dbReference type="EMBL" id="ETX30101.1"/>
    </source>
</evidence>
<dbReference type="eggNOG" id="COG3454">
    <property type="taxonomic scope" value="Bacteria"/>
</dbReference>
<dbReference type="SUPFAM" id="SSF51338">
    <property type="entry name" value="Composite domain of metallo-dependent hydrolases"/>
    <property type="match status" value="1"/>
</dbReference>
<dbReference type="PATRIC" id="fig|1449351.3.peg.903"/>